<proteinExistence type="predicted"/>
<feature type="transmembrane region" description="Helical" evidence="1">
    <location>
        <begin position="6"/>
        <end position="28"/>
    </location>
</feature>
<keyword evidence="1" id="KW-0472">Membrane</keyword>
<organism evidence="2 3">
    <name type="scientific">Oleoguttula mirabilis</name>
    <dbReference type="NCBI Taxonomy" id="1507867"/>
    <lineage>
        <taxon>Eukaryota</taxon>
        <taxon>Fungi</taxon>
        <taxon>Dikarya</taxon>
        <taxon>Ascomycota</taxon>
        <taxon>Pezizomycotina</taxon>
        <taxon>Dothideomycetes</taxon>
        <taxon>Dothideomycetidae</taxon>
        <taxon>Mycosphaerellales</taxon>
        <taxon>Teratosphaeriaceae</taxon>
        <taxon>Oleoguttula</taxon>
    </lineage>
</organism>
<dbReference type="EMBL" id="JAVFHQ010000063">
    <property type="protein sequence ID" value="KAK4540689.1"/>
    <property type="molecule type" value="Genomic_DNA"/>
</dbReference>
<evidence type="ECO:0008006" key="4">
    <source>
        <dbReference type="Google" id="ProtNLM"/>
    </source>
</evidence>
<gene>
    <name evidence="2" type="ORF">LTR36_009020</name>
</gene>
<name>A0AAV9J6Q5_9PEZI</name>
<keyword evidence="3" id="KW-1185">Reference proteome</keyword>
<evidence type="ECO:0000313" key="2">
    <source>
        <dbReference type="EMBL" id="KAK4540689.1"/>
    </source>
</evidence>
<sequence length="227" mass="25470">MINKTILMLFFWIFVGLGLASLIAFVVWRHQHTALRGLLFPRRLQTPDPPGMRGFNGVELHACSTQAVMMPMVRHGLAEAKVRAGRGGVVGVEVCLALNHLSPTRSNRLQALPAELLLLIGESLDYGAALALSRTSRFFRDLSPADWISELDKLDYVLAAEGFKRNKRQRRLACFTCMRVCREKKFLRVYRTKHLARSGYWELLRKCNACCGRVRTAVGAVVEGVDG</sequence>
<dbReference type="SUPFAM" id="SSF81383">
    <property type="entry name" value="F-box domain"/>
    <property type="match status" value="1"/>
</dbReference>
<comment type="caution">
    <text evidence="2">The sequence shown here is derived from an EMBL/GenBank/DDBJ whole genome shotgun (WGS) entry which is preliminary data.</text>
</comment>
<keyword evidence="1" id="KW-1133">Transmembrane helix</keyword>
<evidence type="ECO:0000313" key="3">
    <source>
        <dbReference type="Proteomes" id="UP001324427"/>
    </source>
</evidence>
<keyword evidence="1" id="KW-0812">Transmembrane</keyword>
<accession>A0AAV9J6Q5</accession>
<dbReference type="InterPro" id="IPR036047">
    <property type="entry name" value="F-box-like_dom_sf"/>
</dbReference>
<protein>
    <recommendedName>
        <fullName evidence="4">F-box domain-containing protein</fullName>
    </recommendedName>
</protein>
<dbReference type="Proteomes" id="UP001324427">
    <property type="component" value="Unassembled WGS sequence"/>
</dbReference>
<dbReference type="AlphaFoldDB" id="A0AAV9J6Q5"/>
<reference evidence="2 3" key="1">
    <citation type="submission" date="2021-11" db="EMBL/GenBank/DDBJ databases">
        <title>Black yeast isolated from Biological Soil Crust.</title>
        <authorList>
            <person name="Kurbessoian T."/>
        </authorList>
    </citation>
    <scope>NUCLEOTIDE SEQUENCE [LARGE SCALE GENOMIC DNA]</scope>
    <source>
        <strain evidence="2 3">CCFEE 5522</strain>
    </source>
</reference>
<evidence type="ECO:0000256" key="1">
    <source>
        <dbReference type="SAM" id="Phobius"/>
    </source>
</evidence>